<dbReference type="InterPro" id="IPR013783">
    <property type="entry name" value="Ig-like_fold"/>
</dbReference>
<dbReference type="InterPro" id="IPR013098">
    <property type="entry name" value="Ig_I-set"/>
</dbReference>
<feature type="domain" description="Ig-like" evidence="1">
    <location>
        <begin position="72"/>
        <end position="161"/>
    </location>
</feature>
<dbReference type="PROSITE" id="PS50835">
    <property type="entry name" value="IG_LIKE"/>
    <property type="match status" value="5"/>
</dbReference>
<feature type="domain" description="Ig-like" evidence="1">
    <location>
        <begin position="273"/>
        <end position="362"/>
    </location>
</feature>
<dbReference type="InterPro" id="IPR036179">
    <property type="entry name" value="Ig-like_dom_sf"/>
</dbReference>
<organism evidence="2 3">
    <name type="scientific">Limulus polyphemus</name>
    <name type="common">Atlantic horseshoe crab</name>
    <dbReference type="NCBI Taxonomy" id="6850"/>
    <lineage>
        <taxon>Eukaryota</taxon>
        <taxon>Metazoa</taxon>
        <taxon>Ecdysozoa</taxon>
        <taxon>Arthropoda</taxon>
        <taxon>Chelicerata</taxon>
        <taxon>Merostomata</taxon>
        <taxon>Xiphosura</taxon>
        <taxon>Limulidae</taxon>
        <taxon>Limulus</taxon>
    </lineage>
</organism>
<feature type="domain" description="Ig-like" evidence="1">
    <location>
        <begin position="467"/>
        <end position="561"/>
    </location>
</feature>
<dbReference type="SUPFAM" id="SSF48726">
    <property type="entry name" value="Immunoglobulin"/>
    <property type="match status" value="6"/>
</dbReference>
<evidence type="ECO:0000313" key="3">
    <source>
        <dbReference type="RefSeq" id="XP_013791227.1"/>
    </source>
</evidence>
<dbReference type="PANTHER" id="PTHR47633">
    <property type="entry name" value="IMMUNOGLOBULIN"/>
    <property type="match status" value="1"/>
</dbReference>
<dbReference type="SMART" id="SM00408">
    <property type="entry name" value="IGc2"/>
    <property type="match status" value="5"/>
</dbReference>
<feature type="domain" description="Ig-like" evidence="1">
    <location>
        <begin position="175"/>
        <end position="266"/>
    </location>
</feature>
<feature type="domain" description="Ig-like" evidence="1">
    <location>
        <begin position="367"/>
        <end position="457"/>
    </location>
</feature>
<gene>
    <name evidence="3" type="primary">LOC106475080</name>
</gene>
<evidence type="ECO:0000313" key="2">
    <source>
        <dbReference type="Proteomes" id="UP000694941"/>
    </source>
</evidence>
<dbReference type="InterPro" id="IPR003599">
    <property type="entry name" value="Ig_sub"/>
</dbReference>
<dbReference type="Gene3D" id="2.60.40.10">
    <property type="entry name" value="Immunoglobulins"/>
    <property type="match status" value="6"/>
</dbReference>
<dbReference type="SMART" id="SM00409">
    <property type="entry name" value="IG"/>
    <property type="match status" value="5"/>
</dbReference>
<protein>
    <submittedName>
        <fullName evidence="3">Obscurin-like</fullName>
    </submittedName>
</protein>
<dbReference type="InterPro" id="IPR007110">
    <property type="entry name" value="Ig-like_dom"/>
</dbReference>
<dbReference type="Proteomes" id="UP000694941">
    <property type="component" value="Unplaced"/>
</dbReference>
<dbReference type="InterPro" id="IPR003598">
    <property type="entry name" value="Ig_sub2"/>
</dbReference>
<evidence type="ECO:0000259" key="1">
    <source>
        <dbReference type="PROSITE" id="PS50835"/>
    </source>
</evidence>
<proteinExistence type="predicted"/>
<reference evidence="3" key="1">
    <citation type="submission" date="2025-08" db="UniProtKB">
        <authorList>
            <consortium name="RefSeq"/>
        </authorList>
    </citation>
    <scope>IDENTIFICATION</scope>
    <source>
        <tissue evidence="3">Muscle</tissue>
    </source>
</reference>
<accession>A0ABM1BYS4</accession>
<dbReference type="RefSeq" id="XP_013791227.1">
    <property type="nucleotide sequence ID" value="XM_013935773.1"/>
</dbReference>
<dbReference type="PANTHER" id="PTHR47633:SF4">
    <property type="entry name" value="MYOPALLADIN ISOFORM X1"/>
    <property type="match status" value="1"/>
</dbReference>
<feature type="non-terminal residue" evidence="3">
    <location>
        <position position="576"/>
    </location>
</feature>
<keyword evidence="2" id="KW-1185">Reference proteome</keyword>
<sequence>FKDGKVIHPSNHVEMVEKPDGTVQLLLDKVTLEDAGKYCVVARNDKGEITNEADVTTVPPSRKIEKPVAKKPEFEHRLRPALLTEEEPGKLEAIISGAPKVKVQWLKDGKTITPNDHFTPIEKPDGTVALLIDKVTPEDAGRFGVVVTSDEGEIKSEANVTTVPKIMEEPIGKRPEFVRTLSPVELEEGNSLKLEAKVIGDPAPTITWFKDNQEVLSSERIIMLEEPDGTVSLLIENMTPEDAGKYAVVASNPVGKSRSFAFVDVTALPKKEPEFLDGLKPVNLPEGQSGRLEVLIKSDTKPEIKWLKNGQEIKPDDQIHIEHKPDGTQALVLDKVKPEDTGIYSILAANHHGESRSSAPLTVNQQPFFKKTLQDVEAVEDFPAKLEVQVFGVPQPEVKWFKDGRELNPDKDNVKMSQLSDGVMSLIISSCHPEDSGKYSCIAKNPLGESSSDGSLTVKGKEKIEEPQTAPVFLTSFRDVSVKEGEIISFEAEVGGNPLPEVKWYLNDLPVTESDNISKMFDGKKAMLEIRRCKPQHSGVYECQLTNSLGEARLKGKADIAAHIPPRFIQRLYNTN</sequence>
<name>A0ABM1BYS4_LIMPO</name>
<feature type="non-terminal residue" evidence="3">
    <location>
        <position position="1"/>
    </location>
</feature>
<dbReference type="GeneID" id="106475080"/>
<dbReference type="Pfam" id="PF07679">
    <property type="entry name" value="I-set"/>
    <property type="match status" value="6"/>
</dbReference>